<dbReference type="InterPro" id="IPR032675">
    <property type="entry name" value="LRR_dom_sf"/>
</dbReference>
<keyword evidence="3" id="KW-0175">Coiled coil</keyword>
<accession>A0AAD3D3K9</accession>
<dbReference type="Pfam" id="PF00560">
    <property type="entry name" value="LRR_1"/>
    <property type="match status" value="1"/>
</dbReference>
<dbReference type="Gene3D" id="3.80.10.10">
    <property type="entry name" value="Ribonuclease Inhibitor"/>
    <property type="match status" value="1"/>
</dbReference>
<protein>
    <submittedName>
        <fullName evidence="4">Uncharacterized protein</fullName>
    </submittedName>
</protein>
<dbReference type="PANTHER" id="PTHR48051:SF1">
    <property type="entry name" value="RAS SUPPRESSOR PROTEIN 1"/>
    <property type="match status" value="1"/>
</dbReference>
<dbReference type="InterPro" id="IPR003591">
    <property type="entry name" value="Leu-rich_rpt_typical-subtyp"/>
</dbReference>
<evidence type="ECO:0000256" key="1">
    <source>
        <dbReference type="ARBA" id="ARBA00022614"/>
    </source>
</evidence>
<sequence length="277" mass="32078">MEPEEDSIIVDGDGTLDLRWRGWKEIEPLTFSVASQVVFLNLSCNQLISLPDELSPFEMLKVLNLNNNCLVNLPRSIGSLTKLEELRVEHNSLKALPDEIGKCRKLRILSLRSNELSRILPTIGECIRLKELDLEENDLVHVPYEISKLKETLTKISLRNNTNLTTIPEKMHDNTETILEILTVLYSKTNLINTIKTSTSEMSALTAKNQIEIVKLKAQIEELQIEKKELQDVKNSCRRYLLLKQKYQDTKMRIKNWIEFVKRMFSRDSRVAIIPEF</sequence>
<gene>
    <name evidence="4" type="ORF">CTEN210_12546</name>
</gene>
<dbReference type="GO" id="GO:0005737">
    <property type="term" value="C:cytoplasm"/>
    <property type="evidence" value="ECO:0007669"/>
    <property type="project" value="TreeGrafter"/>
</dbReference>
<name>A0AAD3D3K9_9STRA</name>
<comment type="caution">
    <text evidence="4">The sequence shown here is derived from an EMBL/GenBank/DDBJ whole genome shotgun (WGS) entry which is preliminary data.</text>
</comment>
<evidence type="ECO:0000256" key="2">
    <source>
        <dbReference type="ARBA" id="ARBA00022737"/>
    </source>
</evidence>
<proteinExistence type="predicted"/>
<dbReference type="InterPro" id="IPR050216">
    <property type="entry name" value="LRR_domain-containing"/>
</dbReference>
<dbReference type="SMART" id="SM00369">
    <property type="entry name" value="LRR_TYP"/>
    <property type="match status" value="4"/>
</dbReference>
<dbReference type="AlphaFoldDB" id="A0AAD3D3K9"/>
<dbReference type="PANTHER" id="PTHR48051">
    <property type="match status" value="1"/>
</dbReference>
<reference evidence="4 5" key="1">
    <citation type="journal article" date="2021" name="Sci. Rep.">
        <title>The genome of the diatom Chaetoceros tenuissimus carries an ancient integrated fragment of an extant virus.</title>
        <authorList>
            <person name="Hongo Y."/>
            <person name="Kimura K."/>
            <person name="Takaki Y."/>
            <person name="Yoshida Y."/>
            <person name="Baba S."/>
            <person name="Kobayashi G."/>
            <person name="Nagasaki K."/>
            <person name="Hano T."/>
            <person name="Tomaru Y."/>
        </authorList>
    </citation>
    <scope>NUCLEOTIDE SEQUENCE [LARGE SCALE GENOMIC DNA]</scope>
    <source>
        <strain evidence="4 5">NIES-3715</strain>
    </source>
</reference>
<evidence type="ECO:0000313" key="4">
    <source>
        <dbReference type="EMBL" id="GFH56070.1"/>
    </source>
</evidence>
<keyword evidence="1" id="KW-0433">Leucine-rich repeat</keyword>
<dbReference type="EMBL" id="BLLK01000051">
    <property type="protein sequence ID" value="GFH56070.1"/>
    <property type="molecule type" value="Genomic_DNA"/>
</dbReference>
<organism evidence="4 5">
    <name type="scientific">Chaetoceros tenuissimus</name>
    <dbReference type="NCBI Taxonomy" id="426638"/>
    <lineage>
        <taxon>Eukaryota</taxon>
        <taxon>Sar</taxon>
        <taxon>Stramenopiles</taxon>
        <taxon>Ochrophyta</taxon>
        <taxon>Bacillariophyta</taxon>
        <taxon>Coscinodiscophyceae</taxon>
        <taxon>Chaetocerotophycidae</taxon>
        <taxon>Chaetocerotales</taxon>
        <taxon>Chaetocerotaceae</taxon>
        <taxon>Chaetoceros</taxon>
    </lineage>
</organism>
<dbReference type="Pfam" id="PF13855">
    <property type="entry name" value="LRR_8"/>
    <property type="match status" value="1"/>
</dbReference>
<keyword evidence="2" id="KW-0677">Repeat</keyword>
<keyword evidence="5" id="KW-1185">Reference proteome</keyword>
<dbReference type="SUPFAM" id="SSF52058">
    <property type="entry name" value="L domain-like"/>
    <property type="match status" value="1"/>
</dbReference>
<dbReference type="Proteomes" id="UP001054902">
    <property type="component" value="Unassembled WGS sequence"/>
</dbReference>
<dbReference type="InterPro" id="IPR001611">
    <property type="entry name" value="Leu-rich_rpt"/>
</dbReference>
<feature type="coiled-coil region" evidence="3">
    <location>
        <begin position="206"/>
        <end position="240"/>
    </location>
</feature>
<evidence type="ECO:0000313" key="5">
    <source>
        <dbReference type="Proteomes" id="UP001054902"/>
    </source>
</evidence>
<evidence type="ECO:0000256" key="3">
    <source>
        <dbReference type="SAM" id="Coils"/>
    </source>
</evidence>